<dbReference type="InterPro" id="IPR000792">
    <property type="entry name" value="Tscrpt_reg_LuxR_C"/>
</dbReference>
<dbReference type="Pfam" id="PF00072">
    <property type="entry name" value="Response_reg"/>
    <property type="match status" value="1"/>
</dbReference>
<dbReference type="CDD" id="cd06170">
    <property type="entry name" value="LuxR_C_like"/>
    <property type="match status" value="1"/>
</dbReference>
<dbReference type="InterPro" id="IPR016032">
    <property type="entry name" value="Sig_transdc_resp-reg_C-effctor"/>
</dbReference>
<dbReference type="SUPFAM" id="SSF52172">
    <property type="entry name" value="CheY-like"/>
    <property type="match status" value="1"/>
</dbReference>
<name>A0ABT2J867_9PSEU</name>
<dbReference type="PROSITE" id="PS50043">
    <property type="entry name" value="HTH_LUXR_2"/>
    <property type="match status" value="1"/>
</dbReference>
<protein>
    <submittedName>
        <fullName evidence="5">Response regulator transcription factor</fullName>
    </submittedName>
</protein>
<evidence type="ECO:0000313" key="6">
    <source>
        <dbReference type="Proteomes" id="UP001156441"/>
    </source>
</evidence>
<dbReference type="PANTHER" id="PTHR43214:SF42">
    <property type="entry name" value="TRANSCRIPTIONAL REGULATORY PROTEIN DESR"/>
    <property type="match status" value="1"/>
</dbReference>
<dbReference type="SMART" id="SM00421">
    <property type="entry name" value="HTH_LUXR"/>
    <property type="match status" value="1"/>
</dbReference>
<dbReference type="PANTHER" id="PTHR43214">
    <property type="entry name" value="TWO-COMPONENT RESPONSE REGULATOR"/>
    <property type="match status" value="1"/>
</dbReference>
<dbReference type="PROSITE" id="PS50110">
    <property type="entry name" value="RESPONSE_REGULATORY"/>
    <property type="match status" value="1"/>
</dbReference>
<evidence type="ECO:0000259" key="3">
    <source>
        <dbReference type="PROSITE" id="PS50043"/>
    </source>
</evidence>
<dbReference type="InterPro" id="IPR011006">
    <property type="entry name" value="CheY-like_superfamily"/>
</dbReference>
<keyword evidence="1" id="KW-0238">DNA-binding</keyword>
<evidence type="ECO:0000313" key="5">
    <source>
        <dbReference type="EMBL" id="MCT2583789.1"/>
    </source>
</evidence>
<accession>A0ABT2J867</accession>
<feature type="domain" description="Response regulatory" evidence="4">
    <location>
        <begin position="16"/>
        <end position="132"/>
    </location>
</feature>
<organism evidence="5 6">
    <name type="scientific">Actinophytocola gossypii</name>
    <dbReference type="NCBI Taxonomy" id="2812003"/>
    <lineage>
        <taxon>Bacteria</taxon>
        <taxon>Bacillati</taxon>
        <taxon>Actinomycetota</taxon>
        <taxon>Actinomycetes</taxon>
        <taxon>Pseudonocardiales</taxon>
        <taxon>Pseudonocardiaceae</taxon>
    </lineage>
</organism>
<keyword evidence="6" id="KW-1185">Reference proteome</keyword>
<proteinExistence type="predicted"/>
<sequence>MAVRHADVRTDVRSIRVLLAEDMELLRTALVSVLSDEDDMEVVADLKCAPEVVSVAQRLRPDVAVVAADVPQIGGLSTVHELRRRLPDCRIVALTAPKPPGLLKRLLAANVPGLIDKNASAARLLAAIRGVARGDTMIDTHLVSAALSAGRNPFTPRELHVLRLAAGGASGPEIAKELCLSQGTVRNYLSSAMNKTGARTRIDAIRIAGEAGWL</sequence>
<dbReference type="SMART" id="SM00448">
    <property type="entry name" value="REC"/>
    <property type="match status" value="1"/>
</dbReference>
<evidence type="ECO:0000259" key="4">
    <source>
        <dbReference type="PROSITE" id="PS50110"/>
    </source>
</evidence>
<dbReference type="Pfam" id="PF00196">
    <property type="entry name" value="GerE"/>
    <property type="match status" value="1"/>
</dbReference>
<dbReference type="InterPro" id="IPR001789">
    <property type="entry name" value="Sig_transdc_resp-reg_receiver"/>
</dbReference>
<comment type="caution">
    <text evidence="5">The sequence shown here is derived from an EMBL/GenBank/DDBJ whole genome shotgun (WGS) entry which is preliminary data.</text>
</comment>
<comment type="caution">
    <text evidence="2">Lacks conserved residue(s) required for the propagation of feature annotation.</text>
</comment>
<gene>
    <name evidence="5" type="ORF">JT362_11730</name>
</gene>
<dbReference type="EMBL" id="JAFFZE010000010">
    <property type="protein sequence ID" value="MCT2583789.1"/>
    <property type="molecule type" value="Genomic_DNA"/>
</dbReference>
<dbReference type="Gene3D" id="3.40.50.2300">
    <property type="match status" value="1"/>
</dbReference>
<evidence type="ECO:0000256" key="2">
    <source>
        <dbReference type="PROSITE-ProRule" id="PRU00169"/>
    </source>
</evidence>
<dbReference type="InterPro" id="IPR039420">
    <property type="entry name" value="WalR-like"/>
</dbReference>
<dbReference type="Proteomes" id="UP001156441">
    <property type="component" value="Unassembled WGS sequence"/>
</dbReference>
<dbReference type="SUPFAM" id="SSF46894">
    <property type="entry name" value="C-terminal effector domain of the bipartite response regulators"/>
    <property type="match status" value="1"/>
</dbReference>
<evidence type="ECO:0000256" key="1">
    <source>
        <dbReference type="ARBA" id="ARBA00023125"/>
    </source>
</evidence>
<feature type="domain" description="HTH luxR-type" evidence="3">
    <location>
        <begin position="147"/>
        <end position="212"/>
    </location>
</feature>
<dbReference type="PRINTS" id="PR00038">
    <property type="entry name" value="HTHLUXR"/>
</dbReference>
<reference evidence="5 6" key="1">
    <citation type="submission" date="2021-02" db="EMBL/GenBank/DDBJ databases">
        <title>Actinophytocola xerophila sp. nov., isolated from soil of cotton cropping field.</title>
        <authorList>
            <person name="Huang R."/>
            <person name="Chen X."/>
            <person name="Ge X."/>
            <person name="Liu W."/>
        </authorList>
    </citation>
    <scope>NUCLEOTIDE SEQUENCE [LARGE SCALE GENOMIC DNA]</scope>
    <source>
        <strain evidence="5 6">S1-96</strain>
    </source>
</reference>